<organism evidence="2 3">
    <name type="scientific">Candidatus Chloroploca mongolica</name>
    <dbReference type="NCBI Taxonomy" id="2528176"/>
    <lineage>
        <taxon>Bacteria</taxon>
        <taxon>Bacillati</taxon>
        <taxon>Chloroflexota</taxon>
        <taxon>Chloroflexia</taxon>
        <taxon>Chloroflexales</taxon>
        <taxon>Chloroflexineae</taxon>
        <taxon>Oscillochloridaceae</taxon>
        <taxon>Candidatus Chloroploca</taxon>
    </lineage>
</organism>
<keyword evidence="2" id="KW-0482">Metalloprotease</keyword>
<dbReference type="PANTHER" id="PTHR39420">
    <property type="match status" value="1"/>
</dbReference>
<keyword evidence="2" id="KW-0378">Hydrolase</keyword>
<accession>A0ABS4D8D6</accession>
<dbReference type="PANTHER" id="PTHR39420:SF1">
    <property type="entry name" value="HYDROLASE"/>
    <property type="match status" value="1"/>
</dbReference>
<dbReference type="Pfam" id="PF10103">
    <property type="entry name" value="Zincin_2"/>
    <property type="match status" value="1"/>
</dbReference>
<dbReference type="InterPro" id="IPR042271">
    <property type="entry name" value="Zinicin_2_N"/>
</dbReference>
<protein>
    <submittedName>
        <fullName evidence="2">Zinc-dependent metalloprotease</fullName>
    </submittedName>
</protein>
<keyword evidence="3" id="KW-1185">Reference proteome</keyword>
<keyword evidence="1" id="KW-1133">Transmembrane helix</keyword>
<evidence type="ECO:0000313" key="3">
    <source>
        <dbReference type="Proteomes" id="UP001193081"/>
    </source>
</evidence>
<keyword evidence="2" id="KW-0645">Protease</keyword>
<name>A0ABS4D8D6_9CHLR</name>
<comment type="caution">
    <text evidence="2">The sequence shown here is derived from an EMBL/GenBank/DDBJ whole genome shotgun (WGS) entry which is preliminary data.</text>
</comment>
<keyword evidence="1" id="KW-0472">Membrane</keyword>
<gene>
    <name evidence="2" type="ORF">EYB53_008250</name>
</gene>
<dbReference type="Gene3D" id="1.20.150.30">
    <property type="entry name" value="Zincin-like metallopeptidase, N-terminal domain"/>
    <property type="match status" value="1"/>
</dbReference>
<dbReference type="SUPFAM" id="SSF55486">
    <property type="entry name" value="Metalloproteases ('zincins'), catalytic domain"/>
    <property type="match status" value="1"/>
</dbReference>
<dbReference type="NCBIfam" id="TIGR03624">
    <property type="entry name" value="putative hydrolase"/>
    <property type="match status" value="1"/>
</dbReference>
<dbReference type="InterPro" id="IPR018766">
    <property type="entry name" value="Zinicin_2"/>
</dbReference>
<evidence type="ECO:0000313" key="2">
    <source>
        <dbReference type="EMBL" id="MBP1465693.1"/>
    </source>
</evidence>
<proteinExistence type="predicted"/>
<dbReference type="InterPro" id="IPR022454">
    <property type="entry name" value="CHP03883_F420-assoc"/>
</dbReference>
<sequence length="401" mass="46309">MLDFARKEIVVAKPGTDLRRLGGMLLIGAVAGAAARYYMETRTRAERQQTSLIDWDQARAMALRVSQWEEAPLIERSFREAQYLRLVKQSEPLIAEYLGVELPEPINRVYVHDRREWLEANFTSFEHLFRPIEAIYERNATQNSMAMLFSDVNSKLLGLQMGGLLGFLARRVLGQYDLSLLSPDPATGGALYFVEPNIARVQGQLGLNDEDFRLWIALHETTHAFEFEAYPWVRQHFRDLLQQYFDQLNDQLEGLGLNLPQLLMRLIQNWGSNEHWIEMMLTPQQRVIFEQLQALMSLVEGYGNHVMNAVGKRLLPSFEQIEHRVAQRQSTRTIIEQVFNRITGMDLKLAQYQQGEAFVNAVTQARGQAYCARVWERVEHLPTMEEIKQPALWIARMDATG</sequence>
<keyword evidence="1" id="KW-0812">Transmembrane</keyword>
<dbReference type="EMBL" id="SIJK02000011">
    <property type="protein sequence ID" value="MBP1465693.1"/>
    <property type="molecule type" value="Genomic_DNA"/>
</dbReference>
<dbReference type="Proteomes" id="UP001193081">
    <property type="component" value="Unassembled WGS sequence"/>
</dbReference>
<dbReference type="GO" id="GO:0008237">
    <property type="term" value="F:metallopeptidase activity"/>
    <property type="evidence" value="ECO:0007669"/>
    <property type="project" value="UniProtKB-KW"/>
</dbReference>
<feature type="transmembrane region" description="Helical" evidence="1">
    <location>
        <begin position="21"/>
        <end position="39"/>
    </location>
</feature>
<evidence type="ECO:0000256" key="1">
    <source>
        <dbReference type="SAM" id="Phobius"/>
    </source>
</evidence>
<dbReference type="NCBIfam" id="TIGR03883">
    <property type="entry name" value="DUF2342_F420"/>
    <property type="match status" value="1"/>
</dbReference>
<reference evidence="2 3" key="1">
    <citation type="submission" date="2021-03" db="EMBL/GenBank/DDBJ databases">
        <authorList>
            <person name="Grouzdev D.S."/>
        </authorList>
    </citation>
    <scope>NUCLEOTIDE SEQUENCE [LARGE SCALE GENOMIC DNA]</scope>
    <source>
        <strain evidence="2 3">M50-1</strain>
    </source>
</reference>